<dbReference type="AlphaFoldDB" id="A0A3S2VWJ3"/>
<feature type="transmembrane region" description="Helical" evidence="1">
    <location>
        <begin position="153"/>
        <end position="173"/>
    </location>
</feature>
<dbReference type="InterPro" id="IPR038762">
    <property type="entry name" value="ABM_predict"/>
</dbReference>
<evidence type="ECO:0000259" key="2">
    <source>
        <dbReference type="PROSITE" id="PS51725"/>
    </source>
</evidence>
<dbReference type="Gene3D" id="3.30.70.100">
    <property type="match status" value="1"/>
</dbReference>
<reference evidence="3 4" key="1">
    <citation type="submission" date="2019-01" db="EMBL/GenBank/DDBJ databases">
        <authorList>
            <person name="Chen W.-M."/>
        </authorList>
    </citation>
    <scope>NUCLEOTIDE SEQUENCE [LARGE SCALE GENOMIC DNA]</scope>
    <source>
        <strain evidence="3 4">ICH-3</strain>
    </source>
</reference>
<dbReference type="OrthoDB" id="1494254at2"/>
<keyword evidence="1" id="KW-0812">Transmembrane</keyword>
<dbReference type="InterPro" id="IPR011008">
    <property type="entry name" value="Dimeric_a/b-barrel"/>
</dbReference>
<keyword evidence="1" id="KW-1133">Transmembrane helix</keyword>
<dbReference type="EMBL" id="SACT01000004">
    <property type="protein sequence ID" value="RVT50920.1"/>
    <property type="molecule type" value="Genomic_DNA"/>
</dbReference>
<organism evidence="3 4">
    <name type="scientific">Rubrivivax albus</name>
    <dbReference type="NCBI Taxonomy" id="2499835"/>
    <lineage>
        <taxon>Bacteria</taxon>
        <taxon>Pseudomonadati</taxon>
        <taxon>Pseudomonadota</taxon>
        <taxon>Betaproteobacteria</taxon>
        <taxon>Burkholderiales</taxon>
        <taxon>Sphaerotilaceae</taxon>
        <taxon>Rubrivivax</taxon>
    </lineage>
</organism>
<proteinExistence type="predicted"/>
<sequence>MNDAPEPVTVLIRRRVKPGREADYEAWLHRLQAAARGLPGYLGVTTQRPASGAPREYLSAVRFATLADLRAFEASDLRRQALAEVAPLVDGDAAWEELTGLEFWFSAPAGTVVPQPSRPRMALVMIAVVFGLVLSIGSVVNAAFALLPVATPYPLRLLVTISLEVVLMTWWLMPWLSRRLAPWIYPQRRVA</sequence>
<dbReference type="PROSITE" id="PS51725">
    <property type="entry name" value="ABM"/>
    <property type="match status" value="1"/>
</dbReference>
<dbReference type="PANTHER" id="PTHR40057">
    <property type="entry name" value="SLR1162 PROTEIN"/>
    <property type="match status" value="1"/>
</dbReference>
<dbReference type="SUPFAM" id="SSF54909">
    <property type="entry name" value="Dimeric alpha+beta barrel"/>
    <property type="match status" value="1"/>
</dbReference>
<dbReference type="Pfam" id="PF03992">
    <property type="entry name" value="ABM"/>
    <property type="match status" value="1"/>
</dbReference>
<keyword evidence="4" id="KW-1185">Reference proteome</keyword>
<comment type="caution">
    <text evidence="3">The sequence shown here is derived from an EMBL/GenBank/DDBJ whole genome shotgun (WGS) entry which is preliminary data.</text>
</comment>
<evidence type="ECO:0000313" key="3">
    <source>
        <dbReference type="EMBL" id="RVT50920.1"/>
    </source>
</evidence>
<protein>
    <submittedName>
        <fullName evidence="3">Antibiotic biosynthesis monooxygenase</fullName>
    </submittedName>
</protein>
<name>A0A3S2VWJ3_9BURK</name>
<feature type="domain" description="ABM" evidence="2">
    <location>
        <begin position="8"/>
        <end position="98"/>
    </location>
</feature>
<keyword evidence="3" id="KW-0503">Monooxygenase</keyword>
<dbReference type="PANTHER" id="PTHR40057:SF1">
    <property type="entry name" value="SLR1162 PROTEIN"/>
    <property type="match status" value="1"/>
</dbReference>
<dbReference type="Proteomes" id="UP000288178">
    <property type="component" value="Unassembled WGS sequence"/>
</dbReference>
<dbReference type="GO" id="GO:0004497">
    <property type="term" value="F:monooxygenase activity"/>
    <property type="evidence" value="ECO:0007669"/>
    <property type="project" value="UniProtKB-KW"/>
</dbReference>
<keyword evidence="3" id="KW-0560">Oxidoreductase</keyword>
<evidence type="ECO:0000313" key="4">
    <source>
        <dbReference type="Proteomes" id="UP000288178"/>
    </source>
</evidence>
<keyword evidence="1" id="KW-0472">Membrane</keyword>
<evidence type="ECO:0000256" key="1">
    <source>
        <dbReference type="SAM" id="Phobius"/>
    </source>
</evidence>
<dbReference type="RefSeq" id="WP_128198946.1">
    <property type="nucleotide sequence ID" value="NZ_SACT01000004.1"/>
</dbReference>
<feature type="transmembrane region" description="Helical" evidence="1">
    <location>
        <begin position="122"/>
        <end position="147"/>
    </location>
</feature>
<accession>A0A3S2VWJ3</accession>
<gene>
    <name evidence="3" type="ORF">ENE75_14055</name>
</gene>
<dbReference type="InterPro" id="IPR007138">
    <property type="entry name" value="ABM_dom"/>
</dbReference>